<dbReference type="KEGG" id="sfic:EIZ62_20430"/>
<feature type="active site" description="Proton donor" evidence="3">
    <location>
        <position position="130"/>
    </location>
</feature>
<organism evidence="5 6">
    <name type="scientific">Streptomyces ficellus</name>
    <dbReference type="NCBI Taxonomy" id="1977088"/>
    <lineage>
        <taxon>Bacteria</taxon>
        <taxon>Bacillati</taxon>
        <taxon>Actinomycetota</taxon>
        <taxon>Actinomycetes</taxon>
        <taxon>Kitasatosporales</taxon>
        <taxon>Streptomycetaceae</taxon>
        <taxon>Streptomyces</taxon>
    </lineage>
</organism>
<feature type="active site" description="Proton acceptor" evidence="3">
    <location>
        <position position="60"/>
    </location>
</feature>
<dbReference type="PANTHER" id="PTHR21047:SF2">
    <property type="entry name" value="THYMIDINE DIPHOSPHO-4-KETO-RHAMNOSE 3,5-EPIMERASE"/>
    <property type="match status" value="1"/>
</dbReference>
<dbReference type="Proteomes" id="UP000422572">
    <property type="component" value="Chromosome"/>
</dbReference>
<dbReference type="GO" id="GO:0000271">
    <property type="term" value="P:polysaccharide biosynthetic process"/>
    <property type="evidence" value="ECO:0007669"/>
    <property type="project" value="TreeGrafter"/>
</dbReference>
<feature type="site" description="Participates in a stacking interaction with the thymidine ring of dTDP-4-oxo-6-deoxyglucose" evidence="4">
    <location>
        <position position="136"/>
    </location>
</feature>
<accession>A0A6I6FTB9</accession>
<name>A0A6I6FTB9_9ACTN</name>
<dbReference type="GO" id="GO:0008830">
    <property type="term" value="F:dTDP-4-dehydrorhamnose 3,5-epimerase activity"/>
    <property type="evidence" value="ECO:0007669"/>
    <property type="project" value="InterPro"/>
</dbReference>
<dbReference type="Gene3D" id="2.60.120.10">
    <property type="entry name" value="Jelly Rolls"/>
    <property type="match status" value="1"/>
</dbReference>
<evidence type="ECO:0000256" key="1">
    <source>
        <dbReference type="ARBA" id="ARBA00010154"/>
    </source>
</evidence>
<dbReference type="EMBL" id="CP034279">
    <property type="protein sequence ID" value="QGV80336.1"/>
    <property type="molecule type" value="Genomic_DNA"/>
</dbReference>
<evidence type="ECO:0000313" key="5">
    <source>
        <dbReference type="EMBL" id="QGV80336.1"/>
    </source>
</evidence>
<sequence>MRALSIEGAWVMEPRVFRDERGSFHEWFRAPELHEAAGYGLGLAQANCSVSARGTLRGVHFADVPPGQAKYVTCVRGAVLDVVVDLRTGSPTYRAWEAVPLDDREHRAVHLAEGLGHAFMALTDDATVVYLCSRGYAPAREHGVHPLDPDLAIGWPAGLTPVLSEKDAAAPTLAEAERTGLLPSFEACARWYAELRDRAAVDGAGVPPRVPATRR</sequence>
<dbReference type="InterPro" id="IPR000888">
    <property type="entry name" value="RmlC-like"/>
</dbReference>
<dbReference type="GO" id="GO:0005829">
    <property type="term" value="C:cytosol"/>
    <property type="evidence" value="ECO:0007669"/>
    <property type="project" value="TreeGrafter"/>
</dbReference>
<dbReference type="GO" id="GO:0019305">
    <property type="term" value="P:dTDP-rhamnose biosynthetic process"/>
    <property type="evidence" value="ECO:0007669"/>
    <property type="project" value="TreeGrafter"/>
</dbReference>
<evidence type="ECO:0000256" key="4">
    <source>
        <dbReference type="PIRSR" id="PIRSR600888-3"/>
    </source>
</evidence>
<dbReference type="SUPFAM" id="SSF51182">
    <property type="entry name" value="RmlC-like cupins"/>
    <property type="match status" value="1"/>
</dbReference>
<dbReference type="PANTHER" id="PTHR21047">
    <property type="entry name" value="DTDP-6-DEOXY-D-GLUCOSE-3,5 EPIMERASE"/>
    <property type="match status" value="1"/>
</dbReference>
<dbReference type="InterPro" id="IPR011051">
    <property type="entry name" value="RmlC_Cupin_sf"/>
</dbReference>
<gene>
    <name evidence="5" type="ORF">EIZ62_20430</name>
</gene>
<dbReference type="RefSeq" id="WP_156694056.1">
    <property type="nucleotide sequence ID" value="NZ_CP034279.1"/>
</dbReference>
<keyword evidence="6" id="KW-1185">Reference proteome</keyword>
<keyword evidence="2" id="KW-0413">Isomerase</keyword>
<protein>
    <submittedName>
        <fullName evidence="5">dTDP-4-keto-6-deoxy-D-glucose epimerase</fullName>
    </submittedName>
</protein>
<reference evidence="5 6" key="1">
    <citation type="submission" date="2018-12" db="EMBL/GenBank/DDBJ databases">
        <title>Complete genome sequence of Streptomyces ficellus NRRL8067, the producer of ficellomycin, feldamycin and nojirimycin.</title>
        <authorList>
            <person name="Zhang H."/>
            <person name="Yue R."/>
            <person name="Liu Y."/>
            <person name="Li M."/>
            <person name="Mu H."/>
            <person name="Zhang J."/>
        </authorList>
    </citation>
    <scope>NUCLEOTIDE SEQUENCE [LARGE SCALE GENOMIC DNA]</scope>
    <source>
        <strain evidence="5 6">NRRL 8067</strain>
    </source>
</reference>
<dbReference type="Pfam" id="PF00908">
    <property type="entry name" value="dTDP_sugar_isom"/>
    <property type="match status" value="1"/>
</dbReference>
<dbReference type="OrthoDB" id="9800680at2"/>
<dbReference type="CDD" id="cd00438">
    <property type="entry name" value="cupin_RmlC"/>
    <property type="match status" value="1"/>
</dbReference>
<evidence type="ECO:0000313" key="6">
    <source>
        <dbReference type="Proteomes" id="UP000422572"/>
    </source>
</evidence>
<comment type="similarity">
    <text evidence="1">Belongs to the dTDP-4-dehydrorhamnose 3,5-epimerase family.</text>
</comment>
<dbReference type="AlphaFoldDB" id="A0A6I6FTB9"/>
<dbReference type="InterPro" id="IPR014710">
    <property type="entry name" value="RmlC-like_jellyroll"/>
</dbReference>
<evidence type="ECO:0000256" key="2">
    <source>
        <dbReference type="ARBA" id="ARBA00023235"/>
    </source>
</evidence>
<proteinExistence type="inferred from homology"/>
<evidence type="ECO:0000256" key="3">
    <source>
        <dbReference type="PIRSR" id="PIRSR600888-1"/>
    </source>
</evidence>